<protein>
    <submittedName>
        <fullName evidence="2">DUF2344 domain-containing protein</fullName>
    </submittedName>
</protein>
<dbReference type="Pfam" id="PF10105">
    <property type="entry name" value="DUF2344"/>
    <property type="match status" value="1"/>
</dbReference>
<dbReference type="NCBIfam" id="TIGR03936">
    <property type="entry name" value="sam_1_link_chp"/>
    <property type="match status" value="1"/>
</dbReference>
<evidence type="ECO:0000259" key="1">
    <source>
        <dbReference type="Pfam" id="PF10105"/>
    </source>
</evidence>
<name>A0A9D1MWX2_9BACT</name>
<dbReference type="InterPro" id="IPR018768">
    <property type="entry name" value="DUF2344"/>
</dbReference>
<sequence>MVIFKFQKTSTAALAAHVDTLRAVTYLFRRAGLDVQYSQGYNPHMELGFSPPLPLGTESLCEYVSAKMPFSPCLTERLSPLCPPGLKFVKCAEGSVNLAAEIDGAQYLVKAAGIGNYVEEGTKNGFFLQTDKGEKDVSSLVYATQKVDDNSALVTLALGNCGLRADKLVKSLLAQHGADCDYSVLKTVAYIKGVDADEILFPTK</sequence>
<reference evidence="2" key="1">
    <citation type="submission" date="2020-10" db="EMBL/GenBank/DDBJ databases">
        <authorList>
            <person name="Gilroy R."/>
        </authorList>
    </citation>
    <scope>NUCLEOTIDE SEQUENCE</scope>
    <source>
        <strain evidence="2">ChiHjej12B11-7776</strain>
    </source>
</reference>
<gene>
    <name evidence="2" type="ORF">IAC72_03170</name>
</gene>
<organism evidence="2 3">
    <name type="scientific">Candidatus Fimimonas merdipullorum</name>
    <dbReference type="NCBI Taxonomy" id="2840822"/>
    <lineage>
        <taxon>Bacteria</taxon>
        <taxon>Pseudomonadati</taxon>
        <taxon>Myxococcota</taxon>
        <taxon>Myxococcia</taxon>
        <taxon>Myxococcales</taxon>
        <taxon>Cystobacterineae</taxon>
        <taxon>Myxococcaceae</taxon>
        <taxon>Myxococcaceae incertae sedis</taxon>
        <taxon>Candidatus Fimimonas</taxon>
    </lineage>
</organism>
<evidence type="ECO:0000313" key="2">
    <source>
        <dbReference type="EMBL" id="HIU90989.1"/>
    </source>
</evidence>
<feature type="domain" description="DUF2344" evidence="1">
    <location>
        <begin position="4"/>
        <end position="112"/>
    </location>
</feature>
<reference evidence="2" key="2">
    <citation type="journal article" date="2021" name="PeerJ">
        <title>Extensive microbial diversity within the chicken gut microbiome revealed by metagenomics and culture.</title>
        <authorList>
            <person name="Gilroy R."/>
            <person name="Ravi A."/>
            <person name="Getino M."/>
            <person name="Pursley I."/>
            <person name="Horton D.L."/>
            <person name="Alikhan N.F."/>
            <person name="Baker D."/>
            <person name="Gharbi K."/>
            <person name="Hall N."/>
            <person name="Watson M."/>
            <person name="Adriaenssens E.M."/>
            <person name="Foster-Nyarko E."/>
            <person name="Jarju S."/>
            <person name="Secka A."/>
            <person name="Antonio M."/>
            <person name="Oren A."/>
            <person name="Chaudhuri R.R."/>
            <person name="La Ragione R."/>
            <person name="Hildebrand F."/>
            <person name="Pallen M.J."/>
        </authorList>
    </citation>
    <scope>NUCLEOTIDE SEQUENCE</scope>
    <source>
        <strain evidence="2">ChiHjej12B11-7776</strain>
    </source>
</reference>
<dbReference type="AlphaFoldDB" id="A0A9D1MWX2"/>
<comment type="caution">
    <text evidence="2">The sequence shown here is derived from an EMBL/GenBank/DDBJ whole genome shotgun (WGS) entry which is preliminary data.</text>
</comment>
<dbReference type="EMBL" id="DVOC01000055">
    <property type="protein sequence ID" value="HIU90989.1"/>
    <property type="molecule type" value="Genomic_DNA"/>
</dbReference>
<evidence type="ECO:0000313" key="3">
    <source>
        <dbReference type="Proteomes" id="UP000886852"/>
    </source>
</evidence>
<accession>A0A9D1MWX2</accession>
<proteinExistence type="predicted"/>
<dbReference type="Proteomes" id="UP000886852">
    <property type="component" value="Unassembled WGS sequence"/>
</dbReference>